<evidence type="ECO:0000313" key="2">
    <source>
        <dbReference type="Proteomes" id="UP000001542"/>
    </source>
</evidence>
<dbReference type="STRING" id="5722.A2ES92"/>
<dbReference type="PANTHER" id="PTHR45661:SF3">
    <property type="entry name" value="IG-LIKE DOMAIN-CONTAINING PROTEIN"/>
    <property type="match status" value="1"/>
</dbReference>
<organism evidence="1 2">
    <name type="scientific">Trichomonas vaginalis (strain ATCC PRA-98 / G3)</name>
    <dbReference type="NCBI Taxonomy" id="412133"/>
    <lineage>
        <taxon>Eukaryota</taxon>
        <taxon>Metamonada</taxon>
        <taxon>Parabasalia</taxon>
        <taxon>Trichomonadida</taxon>
        <taxon>Trichomonadidae</taxon>
        <taxon>Trichomonas</taxon>
    </lineage>
</organism>
<dbReference type="Gene3D" id="3.80.10.10">
    <property type="entry name" value="Ribonuclease Inhibitor"/>
    <property type="match status" value="3"/>
</dbReference>
<dbReference type="InterPro" id="IPR026906">
    <property type="entry name" value="LRR_5"/>
</dbReference>
<reference evidence="1" key="1">
    <citation type="submission" date="2006-10" db="EMBL/GenBank/DDBJ databases">
        <authorList>
            <person name="Amadeo P."/>
            <person name="Zhao Q."/>
            <person name="Wortman J."/>
            <person name="Fraser-Liggett C."/>
            <person name="Carlton J."/>
        </authorList>
    </citation>
    <scope>NUCLEOTIDE SEQUENCE</scope>
    <source>
        <strain evidence="1">G3</strain>
    </source>
</reference>
<keyword evidence="2" id="KW-1185">Reference proteome</keyword>
<dbReference type="RefSeq" id="XP_001316679.1">
    <property type="nucleotide sequence ID" value="XM_001316644.1"/>
</dbReference>
<dbReference type="EMBL" id="DS113474">
    <property type="protein sequence ID" value="EAY04456.1"/>
    <property type="molecule type" value="Genomic_DNA"/>
</dbReference>
<dbReference type="InParanoid" id="A2ES92"/>
<dbReference type="InterPro" id="IPR053139">
    <property type="entry name" value="Surface_bspA-like"/>
</dbReference>
<dbReference type="InterPro" id="IPR032675">
    <property type="entry name" value="LRR_dom_sf"/>
</dbReference>
<dbReference type="OrthoDB" id="6363818at2759"/>
<dbReference type="VEuPathDB" id="TrichDB:TVAG_194210"/>
<name>A2ES92_TRIV3</name>
<dbReference type="VEuPathDB" id="TrichDB:TVAGG3_0716450"/>
<protein>
    <submittedName>
        <fullName evidence="1">Surface antigen BspA-like</fullName>
    </submittedName>
</protein>
<dbReference type="KEGG" id="tva:4762320"/>
<reference evidence="1" key="2">
    <citation type="journal article" date="2007" name="Science">
        <title>Draft genome sequence of the sexually transmitted pathogen Trichomonas vaginalis.</title>
        <authorList>
            <person name="Carlton J.M."/>
            <person name="Hirt R.P."/>
            <person name="Silva J.C."/>
            <person name="Delcher A.L."/>
            <person name="Schatz M."/>
            <person name="Zhao Q."/>
            <person name="Wortman J.R."/>
            <person name="Bidwell S.L."/>
            <person name="Alsmark U.C.M."/>
            <person name="Besteiro S."/>
            <person name="Sicheritz-Ponten T."/>
            <person name="Noel C.J."/>
            <person name="Dacks J.B."/>
            <person name="Foster P.G."/>
            <person name="Simillion C."/>
            <person name="Van de Peer Y."/>
            <person name="Miranda-Saavedra D."/>
            <person name="Barton G.J."/>
            <person name="Westrop G.D."/>
            <person name="Mueller S."/>
            <person name="Dessi D."/>
            <person name="Fiori P.L."/>
            <person name="Ren Q."/>
            <person name="Paulsen I."/>
            <person name="Zhang H."/>
            <person name="Bastida-Corcuera F.D."/>
            <person name="Simoes-Barbosa A."/>
            <person name="Brown M.T."/>
            <person name="Hayes R.D."/>
            <person name="Mukherjee M."/>
            <person name="Okumura C.Y."/>
            <person name="Schneider R."/>
            <person name="Smith A.J."/>
            <person name="Vanacova S."/>
            <person name="Villalvazo M."/>
            <person name="Haas B.J."/>
            <person name="Pertea M."/>
            <person name="Feldblyum T.V."/>
            <person name="Utterback T.R."/>
            <person name="Shu C.L."/>
            <person name="Osoegawa K."/>
            <person name="de Jong P.J."/>
            <person name="Hrdy I."/>
            <person name="Horvathova L."/>
            <person name="Zubacova Z."/>
            <person name="Dolezal P."/>
            <person name="Malik S.B."/>
            <person name="Logsdon J.M. Jr."/>
            <person name="Henze K."/>
            <person name="Gupta A."/>
            <person name="Wang C.C."/>
            <person name="Dunne R.L."/>
            <person name="Upcroft J.A."/>
            <person name="Upcroft P."/>
            <person name="White O."/>
            <person name="Salzberg S.L."/>
            <person name="Tang P."/>
            <person name="Chiu C.-H."/>
            <person name="Lee Y.-S."/>
            <person name="Embley T.M."/>
            <person name="Coombs G.H."/>
            <person name="Mottram J.C."/>
            <person name="Tachezy J."/>
            <person name="Fraser-Liggett C.M."/>
            <person name="Johnson P.J."/>
        </authorList>
    </citation>
    <scope>NUCLEOTIDE SEQUENCE [LARGE SCALE GENOMIC DNA]</scope>
    <source>
        <strain evidence="1">G3</strain>
    </source>
</reference>
<dbReference type="Proteomes" id="UP000001542">
    <property type="component" value="Unassembled WGS sequence"/>
</dbReference>
<dbReference type="SMR" id="A2ES92"/>
<accession>A2ES92</accession>
<dbReference type="PANTHER" id="PTHR45661">
    <property type="entry name" value="SURFACE ANTIGEN"/>
    <property type="match status" value="1"/>
</dbReference>
<dbReference type="SUPFAM" id="SSF52058">
    <property type="entry name" value="L domain-like"/>
    <property type="match status" value="2"/>
</dbReference>
<evidence type="ECO:0000313" key="1">
    <source>
        <dbReference type="EMBL" id="EAY04456.1"/>
    </source>
</evidence>
<gene>
    <name evidence="1" type="ORF">TVAG_194210</name>
</gene>
<sequence length="476" mass="54046">MILIVLFIKYKDIDSECYSEDGKTLTKVTDPYPNLRISAQCEIIEEKCFYELKSLEYFTFEENPNLTVVGKESFSRCNNIKIIDLSFCNKLTKISESAFSGCSNVAELILPKGLLEILLSAFHNIEHITNVTIPASVEIIGRAAFSFCHSLKNVIFEEGSNLTSLEYEVFTNTQITSFRIPEKVTKVNGWAFDNSELTNLTVDDKNEHIKIENNIVFSKDKKVLFFIWNKSETFEIPDCVTTLGDLLFFNSKLKSITIPESVITIEDYCFGSTKLTSIIIPENVKKIRDCAFSHCYELINITFKGSFEIGNSIFSWCTNLEHVIFPNTSMIIDSRSLCNHDTPKLTISFTNKTLFSFGSISSIKNISVSYLTEPYLIIDTYSIVMNYDRTEIYECWGYNYGNSVTMIPETVETIRVSAFENSTISFLMFSSNSKLSVIQSYAFRNCSKLSGFNIYLTKLEKIGNSAFKGAPVCTFI</sequence>
<dbReference type="Pfam" id="PF13306">
    <property type="entry name" value="LRR_5"/>
    <property type="match status" value="3"/>
</dbReference>
<dbReference type="AlphaFoldDB" id="A2ES92"/>
<proteinExistence type="predicted"/>